<evidence type="ECO:0000259" key="3">
    <source>
        <dbReference type="Pfam" id="PF01156"/>
    </source>
</evidence>
<dbReference type="RefSeq" id="WP_340344330.1">
    <property type="nucleotide sequence ID" value="NZ_JBBKZT010000009.1"/>
</dbReference>
<dbReference type="InterPro" id="IPR001910">
    <property type="entry name" value="Inosine/uridine_hydrolase_dom"/>
</dbReference>
<evidence type="ECO:0000256" key="2">
    <source>
        <dbReference type="ARBA" id="ARBA00023295"/>
    </source>
</evidence>
<name>A0ABU8WNS9_9BURK</name>
<dbReference type="InterPro" id="IPR023186">
    <property type="entry name" value="IUNH"/>
</dbReference>
<dbReference type="Gene3D" id="3.90.245.10">
    <property type="entry name" value="Ribonucleoside hydrolase-like"/>
    <property type="match status" value="1"/>
</dbReference>
<dbReference type="GO" id="GO:0016787">
    <property type="term" value="F:hydrolase activity"/>
    <property type="evidence" value="ECO:0007669"/>
    <property type="project" value="UniProtKB-KW"/>
</dbReference>
<accession>A0ABU8WNS9</accession>
<evidence type="ECO:0000313" key="5">
    <source>
        <dbReference type="Proteomes" id="UP001385892"/>
    </source>
</evidence>
<feature type="domain" description="Inosine/uridine-preferring nucleoside hydrolase" evidence="3">
    <location>
        <begin position="7"/>
        <end position="332"/>
    </location>
</feature>
<keyword evidence="5" id="KW-1185">Reference proteome</keyword>
<dbReference type="EMBL" id="JBBKZT010000009">
    <property type="protein sequence ID" value="MEJ8849207.1"/>
    <property type="molecule type" value="Genomic_DNA"/>
</dbReference>
<evidence type="ECO:0000313" key="4">
    <source>
        <dbReference type="EMBL" id="MEJ8849207.1"/>
    </source>
</evidence>
<dbReference type="Proteomes" id="UP001385892">
    <property type="component" value="Unassembled WGS sequence"/>
</dbReference>
<sequence>MNTKRKIIIDQDAHGPASTNLQSILMLLQAPDVEVLGICVVSGDGWCDENLAHTLRFLEIAGRTDVPVFRGAMFPLLNSQRRMLQWEGLHGQLFWKGAWTERFYDGRPRPGAHPSQPRFVPELAEGTPTTLPAPGSAAEFMVRSVRAHPGEVSIWAAGPMTNLALAARLDPEFASLAGELFFMGGSFNPVPADNHFAQEYRHNPRQEFNLRWDPEAASLVLKEDWRRITQIPVDATTRTLWSAAHQSAAAAAGMPWSDYLGRFGRELPMWDEVAAALWLDPSLATRRETMAVDVDTAFTANYGAILSWPVGRGPGLGEQAVDVVLDIDVPRMERLALELLCGR</sequence>
<keyword evidence="2" id="KW-0326">Glycosidase</keyword>
<gene>
    <name evidence="4" type="ORF">WKW82_21295</name>
</gene>
<dbReference type="PANTHER" id="PTHR12304">
    <property type="entry name" value="INOSINE-URIDINE PREFERRING NUCLEOSIDE HYDROLASE"/>
    <property type="match status" value="1"/>
</dbReference>
<protein>
    <submittedName>
        <fullName evidence="4">Nucleoside hydrolase</fullName>
    </submittedName>
</protein>
<reference evidence="4 5" key="1">
    <citation type="submission" date="2024-03" db="EMBL/GenBank/DDBJ databases">
        <title>Novel species of the genus Variovorax.</title>
        <authorList>
            <person name="Liu Q."/>
            <person name="Xin Y.-H."/>
        </authorList>
    </citation>
    <scope>NUCLEOTIDE SEQUENCE [LARGE SCALE GENOMIC DNA]</scope>
    <source>
        <strain evidence="4 5">KACC 18900</strain>
    </source>
</reference>
<proteinExistence type="predicted"/>
<keyword evidence="1 4" id="KW-0378">Hydrolase</keyword>
<dbReference type="SUPFAM" id="SSF53590">
    <property type="entry name" value="Nucleoside hydrolase"/>
    <property type="match status" value="1"/>
</dbReference>
<evidence type="ECO:0000256" key="1">
    <source>
        <dbReference type="ARBA" id="ARBA00022801"/>
    </source>
</evidence>
<dbReference type="Pfam" id="PF01156">
    <property type="entry name" value="IU_nuc_hydro"/>
    <property type="match status" value="1"/>
</dbReference>
<organism evidence="4 5">
    <name type="scientific">Variovorax rhizosphaerae</name>
    <dbReference type="NCBI Taxonomy" id="1836200"/>
    <lineage>
        <taxon>Bacteria</taxon>
        <taxon>Pseudomonadati</taxon>
        <taxon>Pseudomonadota</taxon>
        <taxon>Betaproteobacteria</taxon>
        <taxon>Burkholderiales</taxon>
        <taxon>Comamonadaceae</taxon>
        <taxon>Variovorax</taxon>
    </lineage>
</organism>
<dbReference type="InterPro" id="IPR036452">
    <property type="entry name" value="Ribo_hydro-like"/>
</dbReference>
<dbReference type="PANTHER" id="PTHR12304:SF4">
    <property type="entry name" value="URIDINE NUCLEOSIDASE"/>
    <property type="match status" value="1"/>
</dbReference>
<comment type="caution">
    <text evidence="4">The sequence shown here is derived from an EMBL/GenBank/DDBJ whole genome shotgun (WGS) entry which is preliminary data.</text>
</comment>